<sequence>ARMKMHERLRYLDNAHLPTSVGRNSDTIANAMGKALLTTTTTTTNTASSVSSSGGCDGMYKPPLDAVERLRRALCQADRIESGSMTDVSAYMMLPGVTHASSKALFPLPSQVNEKDTDNNHRSALLDPHAAQQESSRRL</sequence>
<evidence type="ECO:0000256" key="1">
    <source>
        <dbReference type="SAM" id="MobiDB-lite"/>
    </source>
</evidence>
<reference evidence="2" key="2">
    <citation type="submission" date="2014-07" db="EMBL/GenBank/DDBJ databases">
        <authorList>
            <person name="Hull J."/>
        </authorList>
    </citation>
    <scope>NUCLEOTIDE SEQUENCE</scope>
</reference>
<feature type="non-terminal residue" evidence="2">
    <location>
        <position position="1"/>
    </location>
</feature>
<gene>
    <name evidence="2" type="primary">CNB1_1</name>
    <name evidence="2" type="ORF">CM83_10456</name>
</gene>
<reference evidence="2" key="1">
    <citation type="journal article" date="2014" name="PLoS ONE">
        <title>Transcriptome-Based Identification of ABC Transporters in the Western Tarnished Plant Bug Lygus hesperus.</title>
        <authorList>
            <person name="Hull J.J."/>
            <person name="Chaney K."/>
            <person name="Geib S.M."/>
            <person name="Fabrick J.A."/>
            <person name="Brent C.S."/>
            <person name="Walsh D."/>
            <person name="Lavine L.C."/>
        </authorList>
    </citation>
    <scope>NUCLEOTIDE SEQUENCE</scope>
</reference>
<proteinExistence type="predicted"/>
<organism evidence="2">
    <name type="scientific">Lygus hesperus</name>
    <name type="common">Western plant bug</name>
    <dbReference type="NCBI Taxonomy" id="30085"/>
    <lineage>
        <taxon>Eukaryota</taxon>
        <taxon>Metazoa</taxon>
        <taxon>Ecdysozoa</taxon>
        <taxon>Arthropoda</taxon>
        <taxon>Hexapoda</taxon>
        <taxon>Insecta</taxon>
        <taxon>Pterygota</taxon>
        <taxon>Neoptera</taxon>
        <taxon>Paraneoptera</taxon>
        <taxon>Hemiptera</taxon>
        <taxon>Heteroptera</taxon>
        <taxon>Panheteroptera</taxon>
        <taxon>Cimicomorpha</taxon>
        <taxon>Miridae</taxon>
        <taxon>Mirini</taxon>
        <taxon>Lygus</taxon>
    </lineage>
</organism>
<dbReference type="EMBL" id="GBHO01029078">
    <property type="protein sequence ID" value="JAG14526.1"/>
    <property type="molecule type" value="Transcribed_RNA"/>
</dbReference>
<feature type="region of interest" description="Disordered" evidence="1">
    <location>
        <begin position="110"/>
        <end position="139"/>
    </location>
</feature>
<protein>
    <submittedName>
        <fullName evidence="2">Calcineurin subunit B</fullName>
    </submittedName>
</protein>
<accession>A0A0A9X4E6</accession>
<evidence type="ECO:0000313" key="2">
    <source>
        <dbReference type="EMBL" id="JAG14526.1"/>
    </source>
</evidence>
<name>A0A0A9X4E6_LYGHE</name>
<dbReference type="AlphaFoldDB" id="A0A0A9X4E6"/>